<organism evidence="1">
    <name type="scientific">bioreactor metagenome</name>
    <dbReference type="NCBI Taxonomy" id="1076179"/>
    <lineage>
        <taxon>unclassified sequences</taxon>
        <taxon>metagenomes</taxon>
        <taxon>ecological metagenomes</taxon>
    </lineage>
</organism>
<protein>
    <submittedName>
        <fullName evidence="1">Uncharacterized protein</fullName>
    </submittedName>
</protein>
<accession>A0A645ETZ0</accession>
<comment type="caution">
    <text evidence="1">The sequence shown here is derived from an EMBL/GenBank/DDBJ whole genome shotgun (WGS) entry which is preliminary data.</text>
</comment>
<proteinExistence type="predicted"/>
<evidence type="ECO:0000313" key="1">
    <source>
        <dbReference type="EMBL" id="MPN05508.1"/>
    </source>
</evidence>
<name>A0A645ETZ0_9ZZZZ</name>
<dbReference type="AlphaFoldDB" id="A0A645ETZ0"/>
<reference evidence="1" key="1">
    <citation type="submission" date="2019-08" db="EMBL/GenBank/DDBJ databases">
        <authorList>
            <person name="Kucharzyk K."/>
            <person name="Murdoch R.W."/>
            <person name="Higgins S."/>
            <person name="Loffler F."/>
        </authorList>
    </citation>
    <scope>NUCLEOTIDE SEQUENCE</scope>
</reference>
<sequence length="125" mass="13464">MARFDGLQFFVAHAVAQAIGTPMQRECPAVEQSFKARRIDCFMLLSFSSQRTRNGSPRPVRGKRAGPVGTHAAQHAVFAGAGWADHVYKTSAHGWNLICSMSLKSAPSVGSANTETLSITQTGSW</sequence>
<dbReference type="EMBL" id="VSSQ01051407">
    <property type="protein sequence ID" value="MPN05508.1"/>
    <property type="molecule type" value="Genomic_DNA"/>
</dbReference>
<gene>
    <name evidence="1" type="ORF">SDC9_152759</name>
</gene>